<dbReference type="Gene3D" id="3.90.930.1">
    <property type="match status" value="1"/>
</dbReference>
<comment type="caution">
    <text evidence="1">The sequence shown here is derived from an EMBL/GenBank/DDBJ whole genome shotgun (WGS) entry which is preliminary data.</text>
</comment>
<gene>
    <name evidence="1" type="ORF">BBI00_04600</name>
</gene>
<proteinExistence type="predicted"/>
<dbReference type="Proteomes" id="UP000093432">
    <property type="component" value="Unassembled WGS sequence"/>
</dbReference>
<protein>
    <recommendedName>
        <fullName evidence="3">Antitoxin component YwqK of the YwqJK toxin-antitoxin module</fullName>
    </recommendedName>
</protein>
<evidence type="ECO:0000313" key="2">
    <source>
        <dbReference type="Proteomes" id="UP000093432"/>
    </source>
</evidence>
<organism evidence="1 2">
    <name type="scientific">Chryseobacterium arthrosphaerae</name>
    <dbReference type="NCBI Taxonomy" id="651561"/>
    <lineage>
        <taxon>Bacteria</taxon>
        <taxon>Pseudomonadati</taxon>
        <taxon>Bacteroidota</taxon>
        <taxon>Flavobacteriia</taxon>
        <taxon>Flavobacteriales</taxon>
        <taxon>Weeksellaceae</taxon>
        <taxon>Chryseobacterium group</taxon>
        <taxon>Chryseobacterium</taxon>
    </lineage>
</organism>
<name>A0A1B8ZPZ0_9FLAO</name>
<evidence type="ECO:0008006" key="3">
    <source>
        <dbReference type="Google" id="ProtNLM"/>
    </source>
</evidence>
<dbReference type="RefSeq" id="WP_065397666.1">
    <property type="nucleotide sequence ID" value="NZ_MAYG01000001.1"/>
</dbReference>
<reference evidence="2" key="1">
    <citation type="submission" date="2016-07" db="EMBL/GenBank/DDBJ databases">
        <authorList>
            <person name="Florea S."/>
            <person name="Webb J.S."/>
            <person name="Jaromczyk J."/>
            <person name="Schardl C.L."/>
        </authorList>
    </citation>
    <scope>NUCLEOTIDE SEQUENCE [LARGE SCALE GENOMIC DNA]</scope>
    <source>
        <strain evidence="2">CC-VM-7</strain>
    </source>
</reference>
<dbReference type="OrthoDB" id="830908at2"/>
<dbReference type="AlphaFoldDB" id="A0A1B8ZPZ0"/>
<accession>A0A1B8ZPZ0</accession>
<dbReference type="STRING" id="651561.BBI00_04600"/>
<dbReference type="EMBL" id="MAYG01000001">
    <property type="protein sequence ID" value="OCA73665.1"/>
    <property type="molecule type" value="Genomic_DNA"/>
</dbReference>
<sequence>MTNKVSFFSLFVVILVNSQQKKTTYFDKSWKETTKDKAAFYRPAPVILNDSIEFIRDYFINGKLQYQGYSLKKENDKKSIGSEYWYDEKGFDNGSKYSQSSFKNVKDLELKFYYPNGKLWKIQKPDGKKAWEEIYFENGSLKSKDSVDYQSRTSDTEKVYWNNSNTLAYEKFYNTEKQLVKIRNYKQDGTLISEINADNIIDGYVINHEYFKYDILNGFAVASEKLSLNDKISVNQSIDFPGAHFIVYGKYSDILQKKGDEYTFYTYKSWISDDQRKNRAYTELENDDRIFKLKDIQDYLGEESFLLDVNKIKKETIGNFKKEITKKVFSYYDKGEELLYKYFFPTPEIMSKQVYKFEDNEANGFGYHETGKDDHEKKWRLYYSESYPAFIFNFQTDRPIISFKDSSENFFIPLEDGYLLNNINVKAADKSDSKVDHHLDVQKHYTIVEENGKKKLYSVFGNPIISDRYDEILMNDYFIITKKGSDYSIYDSFLNKLNINNIKSVHLKGDYINVLYEGKVRSLNSSLEDTLPKKYFYMTCSQDPNTYYKFSPAYDKNSKRDVIVRIRNRWDSSETESYALKNLPQKAKLNYIYNDIKAGRKDILHYFKYDDYDIEDFFITAEYQGKKGLFSFDKEKRNFVRDSRITIKDREFEKKYSEITQQARFSKYDKEDEDDRKFRYYDFNYELDAITLLPMQYDDIIFRDELIIFYKDKKYGVYKLSKEPKYKKTGIRKDNFLEITNEKNQQGWLDLATNTEYYN</sequence>
<evidence type="ECO:0000313" key="1">
    <source>
        <dbReference type="EMBL" id="OCA73665.1"/>
    </source>
</evidence>